<proteinExistence type="predicted"/>
<evidence type="ECO:0000313" key="3">
    <source>
        <dbReference type="EMBL" id="VFU58408.1"/>
    </source>
</evidence>
<dbReference type="FunFam" id="1.10.287.110:FF:000145">
    <property type="entry name" value="Chaperone protein dnaJ 20, chloroplastic"/>
    <property type="match status" value="1"/>
</dbReference>
<feature type="region of interest" description="Disordered" evidence="1">
    <location>
        <begin position="184"/>
        <end position="214"/>
    </location>
</feature>
<dbReference type="InterPro" id="IPR053232">
    <property type="entry name" value="DnaJ_C/III_chloroplastic"/>
</dbReference>
<dbReference type="PANTHER" id="PTHR45090:SF4">
    <property type="entry name" value="J DOMAIN-CONTAINING PROTEIN"/>
    <property type="match status" value="1"/>
</dbReference>
<dbReference type="Gene3D" id="1.10.287.110">
    <property type="entry name" value="DnaJ domain"/>
    <property type="match status" value="1"/>
</dbReference>
<gene>
    <name evidence="3" type="ORF">SVIM_LOCUS426549</name>
</gene>
<reference evidence="3" key="1">
    <citation type="submission" date="2019-03" db="EMBL/GenBank/DDBJ databases">
        <authorList>
            <person name="Mank J."/>
            <person name="Almeida P."/>
        </authorList>
    </citation>
    <scope>NUCLEOTIDE SEQUENCE</scope>
    <source>
        <strain evidence="3">78183</strain>
    </source>
</reference>
<dbReference type="SMART" id="SM00271">
    <property type="entry name" value="DnaJ"/>
    <property type="match status" value="1"/>
</dbReference>
<dbReference type="InterPro" id="IPR018253">
    <property type="entry name" value="DnaJ_domain_CS"/>
</dbReference>
<dbReference type="PANTHER" id="PTHR45090">
    <property type="entry name" value="CHAPERONE PROTEIN DNAJ 20 CHLOROPLASTIC"/>
    <property type="match status" value="1"/>
</dbReference>
<protein>
    <recommendedName>
        <fullName evidence="2">J domain-containing protein</fullName>
    </recommendedName>
</protein>
<dbReference type="PROSITE" id="PS00636">
    <property type="entry name" value="DNAJ_1"/>
    <property type="match status" value="1"/>
</dbReference>
<dbReference type="Pfam" id="PF00226">
    <property type="entry name" value="DnaJ"/>
    <property type="match status" value="1"/>
</dbReference>
<accession>A0A6N2MVA5</accession>
<dbReference type="InterPro" id="IPR001623">
    <property type="entry name" value="DnaJ_domain"/>
</dbReference>
<dbReference type="EMBL" id="CAADRP010001985">
    <property type="protein sequence ID" value="VFU58408.1"/>
    <property type="molecule type" value="Genomic_DNA"/>
</dbReference>
<dbReference type="GO" id="GO:0009507">
    <property type="term" value="C:chloroplast"/>
    <property type="evidence" value="ECO:0007669"/>
    <property type="project" value="TreeGrafter"/>
</dbReference>
<dbReference type="AlphaFoldDB" id="A0A6N2MVA5"/>
<name>A0A6N2MVA5_SALVM</name>
<dbReference type="PRINTS" id="PR00625">
    <property type="entry name" value="JDOMAIN"/>
</dbReference>
<dbReference type="InterPro" id="IPR036869">
    <property type="entry name" value="J_dom_sf"/>
</dbReference>
<evidence type="ECO:0000256" key="1">
    <source>
        <dbReference type="SAM" id="MobiDB-lite"/>
    </source>
</evidence>
<dbReference type="PROSITE" id="PS50076">
    <property type="entry name" value="DNAJ_2"/>
    <property type="match status" value="1"/>
</dbReference>
<evidence type="ECO:0000259" key="2">
    <source>
        <dbReference type="PROSITE" id="PS50076"/>
    </source>
</evidence>
<dbReference type="CDD" id="cd06257">
    <property type="entry name" value="DnaJ"/>
    <property type="match status" value="1"/>
</dbReference>
<feature type="domain" description="J" evidence="2">
    <location>
        <begin position="60"/>
        <end position="127"/>
    </location>
</feature>
<dbReference type="SUPFAM" id="SSF46565">
    <property type="entry name" value="Chaperone J-domain"/>
    <property type="match status" value="1"/>
</dbReference>
<sequence>MRCYGLMIPGSETTRFYQSPLKLEPSPNLRVQTVSRIPIGSFKTKATINGKASAELGQMSFYELLGITESGTLPEIKQAYKQLARKYHPDVSPPDRVEEYTRRFIRVQEAYETLSDPRMREIYDRDMAKGLHLAFSARRRYPYQNDEAVVAWHLLMLIGVLSAIRKWKEKTEWKNRWQSQLSELKRRSTNKDAGGSMSWAARMRRQREGLSKEP</sequence>
<organism evidence="3">
    <name type="scientific">Salix viminalis</name>
    <name type="common">Common osier</name>
    <name type="synonym">Basket willow</name>
    <dbReference type="NCBI Taxonomy" id="40686"/>
    <lineage>
        <taxon>Eukaryota</taxon>
        <taxon>Viridiplantae</taxon>
        <taxon>Streptophyta</taxon>
        <taxon>Embryophyta</taxon>
        <taxon>Tracheophyta</taxon>
        <taxon>Spermatophyta</taxon>
        <taxon>Magnoliopsida</taxon>
        <taxon>eudicotyledons</taxon>
        <taxon>Gunneridae</taxon>
        <taxon>Pentapetalae</taxon>
        <taxon>rosids</taxon>
        <taxon>fabids</taxon>
        <taxon>Malpighiales</taxon>
        <taxon>Salicaceae</taxon>
        <taxon>Saliceae</taxon>
        <taxon>Salix</taxon>
    </lineage>
</organism>